<name>A0A7D5H5J1_9PSED</name>
<dbReference type="CDD" id="cd00130">
    <property type="entry name" value="PAS"/>
    <property type="match status" value="2"/>
</dbReference>
<keyword evidence="3" id="KW-0488">Methylation</keyword>
<feature type="domain" description="PAC" evidence="13">
    <location>
        <begin position="214"/>
        <end position="266"/>
    </location>
</feature>
<evidence type="ECO:0000256" key="4">
    <source>
        <dbReference type="ARBA" id="ARBA00022692"/>
    </source>
</evidence>
<evidence type="ECO:0000256" key="1">
    <source>
        <dbReference type="ARBA" id="ARBA00004651"/>
    </source>
</evidence>
<organism evidence="14 15">
    <name type="scientific">Pseudomonas eucalypticola</name>
    <dbReference type="NCBI Taxonomy" id="2599595"/>
    <lineage>
        <taxon>Bacteria</taxon>
        <taxon>Pseudomonadati</taxon>
        <taxon>Pseudomonadota</taxon>
        <taxon>Gammaproteobacteria</taxon>
        <taxon>Pseudomonadales</taxon>
        <taxon>Pseudomonadaceae</taxon>
        <taxon>Pseudomonas</taxon>
    </lineage>
</organism>
<evidence type="ECO:0000256" key="9">
    <source>
        <dbReference type="PROSITE-ProRule" id="PRU00284"/>
    </source>
</evidence>
<dbReference type="InterPro" id="IPR004089">
    <property type="entry name" value="MCPsignal_dom"/>
</dbReference>
<comment type="subcellular location">
    <subcellularLocation>
        <location evidence="1">Cell membrane</location>
        <topology evidence="1">Multi-pass membrane protein</topology>
    </subcellularLocation>
</comment>
<dbReference type="InterPro" id="IPR004090">
    <property type="entry name" value="Chemotax_Me-accpt_rcpt"/>
</dbReference>
<feature type="domain" description="PAS" evidence="12">
    <location>
        <begin position="16"/>
        <end position="63"/>
    </location>
</feature>
<dbReference type="GO" id="GO:0004888">
    <property type="term" value="F:transmembrane signaling receptor activity"/>
    <property type="evidence" value="ECO:0007669"/>
    <property type="project" value="InterPro"/>
</dbReference>
<keyword evidence="7 9" id="KW-0807">Transducer</keyword>
<dbReference type="InterPro" id="IPR035965">
    <property type="entry name" value="PAS-like_dom_sf"/>
</dbReference>
<sequence length="437" mass="47672">MFNTQLKKQLAEQYAELTELRQLVGGLQQEMLTLDVDPNLRILGCNERFAKALGYSPAQLTGRPMAEIVPSYVSKLPCYHQLMAAIAGGTSITDDYRFLRADGVLVWIRAHWQPVKDTQGVLQHVCCFANNITVNVEKNAESTSFMEALLRSTAVIEFDLKGVVLSANDQFLRAMGYSLSQVKGQHHRIFCTPEETASAKYQEFWATLNRGEFVAGRFKRVDAHGQLVWLEATYNPVYDPEGNLSKVVKFATVVSDQVAREEEVNAAAHTAYGISQQTDVSAQRGAVVVNDTVQTMRKLADDMQSAASGVEALGKQSLLINSIIQTISSIAQQTNLLALNAAIEAARAGEQGRGFAVVADEVRQLAGRTSTATEEIAAVVQQNQTLVEGTVREMANSKHQAEQGVQLASQAGEVIVEIQEGARKVVDAVGRFANQLG</sequence>
<dbReference type="Gene3D" id="1.10.287.950">
    <property type="entry name" value="Methyl-accepting chemotaxis protein"/>
    <property type="match status" value="1"/>
</dbReference>
<dbReference type="PROSITE" id="PS50112">
    <property type="entry name" value="PAS"/>
    <property type="match status" value="2"/>
</dbReference>
<dbReference type="SMART" id="SM00091">
    <property type="entry name" value="PAS"/>
    <property type="match status" value="2"/>
</dbReference>
<dbReference type="Proteomes" id="UP000509568">
    <property type="component" value="Chromosome"/>
</dbReference>
<keyword evidence="4" id="KW-0812">Transmembrane</keyword>
<keyword evidence="15" id="KW-1185">Reference proteome</keyword>
<feature type="coiled-coil region" evidence="10">
    <location>
        <begin position="3"/>
        <end position="30"/>
    </location>
</feature>
<dbReference type="PROSITE" id="PS50111">
    <property type="entry name" value="CHEMOTAXIS_TRANSDUC_2"/>
    <property type="match status" value="1"/>
</dbReference>
<dbReference type="GO" id="GO:0005886">
    <property type="term" value="C:plasma membrane"/>
    <property type="evidence" value="ECO:0007669"/>
    <property type="project" value="UniProtKB-SubCell"/>
</dbReference>
<gene>
    <name evidence="14" type="ORF">HWQ56_12565</name>
</gene>
<dbReference type="NCBIfam" id="TIGR00229">
    <property type="entry name" value="sensory_box"/>
    <property type="match status" value="2"/>
</dbReference>
<dbReference type="EMBL" id="CP056030">
    <property type="protein sequence ID" value="QKZ04569.1"/>
    <property type="molecule type" value="Genomic_DNA"/>
</dbReference>
<evidence type="ECO:0000256" key="2">
    <source>
        <dbReference type="ARBA" id="ARBA00022475"/>
    </source>
</evidence>
<dbReference type="Pfam" id="PF08447">
    <property type="entry name" value="PAS_3"/>
    <property type="match status" value="2"/>
</dbReference>
<keyword evidence="6" id="KW-0472">Membrane</keyword>
<evidence type="ECO:0000259" key="12">
    <source>
        <dbReference type="PROSITE" id="PS50112"/>
    </source>
</evidence>
<evidence type="ECO:0000259" key="11">
    <source>
        <dbReference type="PROSITE" id="PS50111"/>
    </source>
</evidence>
<evidence type="ECO:0000256" key="8">
    <source>
        <dbReference type="ARBA" id="ARBA00029447"/>
    </source>
</evidence>
<dbReference type="PANTHER" id="PTHR32089:SF119">
    <property type="entry name" value="METHYL-ACCEPTING CHEMOTAXIS PROTEIN CTPL"/>
    <property type="match status" value="1"/>
</dbReference>
<dbReference type="SUPFAM" id="SSF55785">
    <property type="entry name" value="PYP-like sensor domain (PAS domain)"/>
    <property type="match status" value="2"/>
</dbReference>
<dbReference type="SUPFAM" id="SSF58104">
    <property type="entry name" value="Methyl-accepting chemotaxis protein (MCP) signaling domain"/>
    <property type="match status" value="1"/>
</dbReference>
<evidence type="ECO:0000256" key="5">
    <source>
        <dbReference type="ARBA" id="ARBA00022989"/>
    </source>
</evidence>
<evidence type="ECO:0000313" key="14">
    <source>
        <dbReference type="EMBL" id="QKZ04569.1"/>
    </source>
</evidence>
<reference evidence="14 15" key="1">
    <citation type="submission" date="2020-06" db="EMBL/GenBank/DDBJ databases">
        <title>Pseudomonas eucalypticola sp. nov., an endophyte of Eucalyptus dunnii leaves with biocontrol ability of eucalyptus leaf blight.</title>
        <authorList>
            <person name="Liu Y."/>
            <person name="Song Z."/>
            <person name="Zeng H."/>
            <person name="Lu M."/>
            <person name="Wang X."/>
            <person name="Lian X."/>
            <person name="Zhang Q."/>
        </authorList>
    </citation>
    <scope>NUCLEOTIDE SEQUENCE [LARGE SCALE GENOMIC DNA]</scope>
    <source>
        <strain evidence="14 15">NP-1</strain>
    </source>
</reference>
<protein>
    <submittedName>
        <fullName evidence="14">PAS domain-containing methyl-accepting chemotaxis protein</fullName>
    </submittedName>
</protein>
<dbReference type="GO" id="GO:0007165">
    <property type="term" value="P:signal transduction"/>
    <property type="evidence" value="ECO:0007669"/>
    <property type="project" value="UniProtKB-KW"/>
</dbReference>
<feature type="domain" description="Methyl-accepting transducer" evidence="11">
    <location>
        <begin position="245"/>
        <end position="437"/>
    </location>
</feature>
<dbReference type="InterPro" id="IPR000700">
    <property type="entry name" value="PAS-assoc_C"/>
</dbReference>
<evidence type="ECO:0000256" key="10">
    <source>
        <dbReference type="SAM" id="Coils"/>
    </source>
</evidence>
<proteinExistence type="inferred from homology"/>
<dbReference type="Pfam" id="PF00015">
    <property type="entry name" value="MCPsignal"/>
    <property type="match status" value="1"/>
</dbReference>
<keyword evidence="5" id="KW-1133">Transmembrane helix</keyword>
<keyword evidence="2" id="KW-1003">Cell membrane</keyword>
<dbReference type="Gene3D" id="3.30.450.20">
    <property type="entry name" value="PAS domain"/>
    <property type="match status" value="2"/>
</dbReference>
<evidence type="ECO:0000256" key="7">
    <source>
        <dbReference type="ARBA" id="ARBA00023224"/>
    </source>
</evidence>
<comment type="similarity">
    <text evidence="8">Belongs to the methyl-accepting chemotaxis (MCP) protein family.</text>
</comment>
<accession>A0A7D5H5J1</accession>
<dbReference type="AlphaFoldDB" id="A0A7D5H5J1"/>
<dbReference type="SMART" id="SM00086">
    <property type="entry name" value="PAC"/>
    <property type="match status" value="2"/>
</dbReference>
<dbReference type="PANTHER" id="PTHR32089">
    <property type="entry name" value="METHYL-ACCEPTING CHEMOTAXIS PROTEIN MCPB"/>
    <property type="match status" value="1"/>
</dbReference>
<dbReference type="PROSITE" id="PS50113">
    <property type="entry name" value="PAC"/>
    <property type="match status" value="2"/>
</dbReference>
<dbReference type="PRINTS" id="PR00260">
    <property type="entry name" value="CHEMTRNSDUCR"/>
</dbReference>
<dbReference type="InterPro" id="IPR000014">
    <property type="entry name" value="PAS"/>
</dbReference>
<feature type="domain" description="PAS" evidence="12">
    <location>
        <begin position="142"/>
        <end position="211"/>
    </location>
</feature>
<dbReference type="InterPro" id="IPR001610">
    <property type="entry name" value="PAC"/>
</dbReference>
<keyword evidence="10" id="KW-0175">Coiled coil</keyword>
<evidence type="ECO:0000256" key="3">
    <source>
        <dbReference type="ARBA" id="ARBA00022481"/>
    </source>
</evidence>
<evidence type="ECO:0000259" key="13">
    <source>
        <dbReference type="PROSITE" id="PS50113"/>
    </source>
</evidence>
<feature type="domain" description="PAC" evidence="13">
    <location>
        <begin position="92"/>
        <end position="144"/>
    </location>
</feature>
<dbReference type="SMART" id="SM00283">
    <property type="entry name" value="MA"/>
    <property type="match status" value="1"/>
</dbReference>
<evidence type="ECO:0000313" key="15">
    <source>
        <dbReference type="Proteomes" id="UP000509568"/>
    </source>
</evidence>
<evidence type="ECO:0000256" key="6">
    <source>
        <dbReference type="ARBA" id="ARBA00023136"/>
    </source>
</evidence>
<dbReference type="InterPro" id="IPR013655">
    <property type="entry name" value="PAS_fold_3"/>
</dbReference>
<dbReference type="GO" id="GO:0006935">
    <property type="term" value="P:chemotaxis"/>
    <property type="evidence" value="ECO:0007669"/>
    <property type="project" value="InterPro"/>
</dbReference>
<dbReference type="KEGG" id="pez:HWQ56_12565"/>